<feature type="domain" description="DUF4158" evidence="6">
    <location>
        <begin position="10"/>
        <end position="174"/>
    </location>
</feature>
<reference evidence="7" key="2">
    <citation type="submission" date="2018-07" db="EMBL/GenBank/DDBJ databases">
        <authorList>
            <consortium name="NCBI Pathogen Detection Project"/>
        </authorList>
    </citation>
    <scope>NUCLEOTIDE SEQUENCE</scope>
    <source>
        <strain evidence="7">2584-68</strain>
    </source>
</reference>
<evidence type="ECO:0000256" key="2">
    <source>
        <dbReference type="ARBA" id="ARBA00022578"/>
    </source>
</evidence>
<dbReference type="EMBL" id="DAATAH010000140">
    <property type="protein sequence ID" value="HAE7767900.1"/>
    <property type="molecule type" value="Genomic_DNA"/>
</dbReference>
<dbReference type="InterPro" id="IPR047653">
    <property type="entry name" value="Tn3-like_transpos"/>
</dbReference>
<reference evidence="7" key="1">
    <citation type="journal article" date="2018" name="Genome Biol.">
        <title>SKESA: strategic k-mer extension for scrupulous assemblies.</title>
        <authorList>
            <person name="Souvorov A."/>
            <person name="Agarwala R."/>
            <person name="Lipman D.J."/>
        </authorList>
    </citation>
    <scope>NUCLEOTIDE SEQUENCE</scope>
    <source>
        <strain evidence="7">2584-68</strain>
    </source>
</reference>
<protein>
    <submittedName>
        <fullName evidence="7">Tn3 family transposase</fullName>
    </submittedName>
</protein>
<dbReference type="Pfam" id="PF01526">
    <property type="entry name" value="DDE_Tnp_Tn3"/>
    <property type="match status" value="1"/>
</dbReference>
<gene>
    <name evidence="7" type="ORF">GNB58_005038</name>
</gene>
<evidence type="ECO:0000256" key="3">
    <source>
        <dbReference type="ARBA" id="ARBA00023125"/>
    </source>
</evidence>
<proteinExistence type="inferred from homology"/>
<sequence>MQSKKKRIRILTNNEINELYQIPSFSAVEREEYFSLDKELRTIINGISKIENRIYMILIIGYFRYKPVIHDISDLKTKKNIKYIVQEYYPKINHNLQITISKRTKSRLTRSMLSILGFRQLTPELKKALIIRLKDVATICMDPKYILDELLAFLGQQRIALPGYSTVQDLISEVLNYERLRISNIISKQMTNATAEKINSILHNEGKLNEIRGYSGNAKDFSPSEIDKELCTHSVIGDIYYEVKNVINALDISPGNMNYYATIVKHSTTFSLKRHPKWQGILYLCCYLYFRYRDINDKIITAFRYLLKKHSEASVLSAKQRVTEEIDLVNKKMKFASDVFNCFIDKSLEDTIPFGEVRKKVFSLIPEDDLCLVSQFFDKKQIDATEYQWQYIDSNHHRVANSIRKLFMAIDIVYDEEKTAIGKQIKTTRDELKKNGVLDSTDQRIIRPAEKSYIVNEGAVNTERFEFHMYTRVSNLLENGSIYSSESEKNKRLEDDLIDAYSWGKNQSALIEKTGLVRLTTPIDETLSELESRLNEQLKKVTISINSDANEFVKKQPKSSKLQWSLASKKWKTSIDNPVYKQIKNIGIVDVMKFVNAETDFLSVFNAVSSRKNNLEADHNDLLACIFGNGANYGIQKIANSSDRSISTLRGVNDKFIRPEITELANDVVSDAISMLPIFKYWTINEDSPFGSIDGQKHSCRINTFKTRFSSKYFRKGKGVSAMTLVSNHVPLATVVISPNEYEGHFAFDLLYNNSSEIQPKSLATDNHGVNNVNFAILDIYDYQFSPRYAKFKNIFNSLFEVELIDDELVITLRKLINNKLIISEWNNIQHIICSLSRKMTEQSTVIKKLSNTKRNSKTLEALREYDRLVRCIYVLNYVDDKTLRQFVQQALNRGEAYHQLRRAIASVNGNQFRGGSDYQIDQWNDCARLIANCIIYYNAAILSGLVEKCEEQGNKEAIDVLANLSPVAWGHILLGGNYSFEEQAAITDLDGILENVDPLSEEDEDID</sequence>
<dbReference type="GO" id="GO:0003677">
    <property type="term" value="F:DNA binding"/>
    <property type="evidence" value="ECO:0007669"/>
    <property type="project" value="UniProtKB-KW"/>
</dbReference>
<evidence type="ECO:0000259" key="6">
    <source>
        <dbReference type="Pfam" id="PF13700"/>
    </source>
</evidence>
<evidence type="ECO:0000313" key="7">
    <source>
        <dbReference type="EMBL" id="HAE7767900.1"/>
    </source>
</evidence>
<dbReference type="GO" id="GO:0004803">
    <property type="term" value="F:transposase activity"/>
    <property type="evidence" value="ECO:0007669"/>
    <property type="project" value="InterPro"/>
</dbReference>
<comment type="similarity">
    <text evidence="1">Belongs to the transposase 7 family.</text>
</comment>
<name>A0A736R8G1_SALHO</name>
<dbReference type="InterPro" id="IPR002513">
    <property type="entry name" value="Tn3_Tnp_DDE_dom"/>
</dbReference>
<dbReference type="InterPro" id="IPR025296">
    <property type="entry name" value="DUF4158"/>
</dbReference>
<comment type="caution">
    <text evidence="7">The sequence shown here is derived from an EMBL/GenBank/DDBJ whole genome shotgun (WGS) entry which is preliminary data.</text>
</comment>
<keyword evidence="3" id="KW-0238">DNA-binding</keyword>
<keyword evidence="2" id="KW-0815">Transposition</keyword>
<evidence type="ECO:0000256" key="1">
    <source>
        <dbReference type="ARBA" id="ARBA00009402"/>
    </source>
</evidence>
<evidence type="ECO:0000256" key="4">
    <source>
        <dbReference type="ARBA" id="ARBA00023172"/>
    </source>
</evidence>
<dbReference type="NCBIfam" id="NF033527">
    <property type="entry name" value="transpos_Tn3"/>
    <property type="match status" value="1"/>
</dbReference>
<dbReference type="AlphaFoldDB" id="A0A736R8G1"/>
<dbReference type="GO" id="GO:0006313">
    <property type="term" value="P:DNA transposition"/>
    <property type="evidence" value="ECO:0007669"/>
    <property type="project" value="InterPro"/>
</dbReference>
<dbReference type="Pfam" id="PF13700">
    <property type="entry name" value="DUF4158"/>
    <property type="match status" value="1"/>
</dbReference>
<evidence type="ECO:0000259" key="5">
    <source>
        <dbReference type="Pfam" id="PF01526"/>
    </source>
</evidence>
<feature type="domain" description="Tn3 transposase DDE" evidence="5">
    <location>
        <begin position="590"/>
        <end position="979"/>
    </location>
</feature>
<keyword evidence="4" id="KW-0233">DNA recombination</keyword>
<accession>A0A736R8G1</accession>
<organism evidence="7">
    <name type="scientific">Salmonella enterica subsp. houtenae serovar 45:g,z51:-</name>
    <dbReference type="NCBI Taxonomy" id="1967611"/>
    <lineage>
        <taxon>Bacteria</taxon>
        <taxon>Pseudomonadati</taxon>
        <taxon>Pseudomonadota</taxon>
        <taxon>Gammaproteobacteria</taxon>
        <taxon>Enterobacterales</taxon>
        <taxon>Enterobacteriaceae</taxon>
        <taxon>Salmonella</taxon>
    </lineage>
</organism>